<keyword evidence="6" id="KW-0539">Nucleus</keyword>
<dbReference type="EMBL" id="JAODUP010000156">
    <property type="protein sequence ID" value="KAK2159226.1"/>
    <property type="molecule type" value="Genomic_DNA"/>
</dbReference>
<dbReference type="GO" id="GO:0008380">
    <property type="term" value="P:RNA splicing"/>
    <property type="evidence" value="ECO:0007669"/>
    <property type="project" value="UniProtKB-KW"/>
</dbReference>
<comment type="subcellular location">
    <subcellularLocation>
        <location evidence="1">Nucleus</location>
    </subcellularLocation>
</comment>
<evidence type="ECO:0000256" key="5">
    <source>
        <dbReference type="ARBA" id="ARBA00023187"/>
    </source>
</evidence>
<comment type="similarity">
    <text evidence="2">Belongs to the PRP38 family.</text>
</comment>
<gene>
    <name evidence="8" type="ORF">LSH36_156g08013</name>
</gene>
<evidence type="ECO:0000256" key="4">
    <source>
        <dbReference type="ARBA" id="ARBA00022728"/>
    </source>
</evidence>
<proteinExistence type="inferred from homology"/>
<organism evidence="8 9">
    <name type="scientific">Paralvinella palmiformis</name>
    <dbReference type="NCBI Taxonomy" id="53620"/>
    <lineage>
        <taxon>Eukaryota</taxon>
        <taxon>Metazoa</taxon>
        <taxon>Spiralia</taxon>
        <taxon>Lophotrochozoa</taxon>
        <taxon>Annelida</taxon>
        <taxon>Polychaeta</taxon>
        <taxon>Sedentaria</taxon>
        <taxon>Canalipalpata</taxon>
        <taxon>Terebellida</taxon>
        <taxon>Terebelliformia</taxon>
        <taxon>Alvinellidae</taxon>
        <taxon>Paralvinella</taxon>
    </lineage>
</organism>
<keyword evidence="3" id="KW-0507">mRNA processing</keyword>
<dbReference type="InterPro" id="IPR005037">
    <property type="entry name" value="PRP38"/>
</dbReference>
<protein>
    <submittedName>
        <fullName evidence="8">Uncharacterized protein</fullName>
    </submittedName>
</protein>
<feature type="compositionally biased region" description="Basic and acidic residues" evidence="7">
    <location>
        <begin position="146"/>
        <end position="155"/>
    </location>
</feature>
<evidence type="ECO:0000256" key="3">
    <source>
        <dbReference type="ARBA" id="ARBA00022664"/>
    </source>
</evidence>
<evidence type="ECO:0000313" key="8">
    <source>
        <dbReference type="EMBL" id="KAK2159226.1"/>
    </source>
</evidence>
<accession>A0AAD9JU54</accession>
<feature type="compositionally biased region" description="Basic and acidic residues" evidence="7">
    <location>
        <begin position="305"/>
        <end position="331"/>
    </location>
</feature>
<sequence>MHVYILEVSGIISYKQLYTFVFTDIRRIHQTFGTGTIHIWMTRRYVNLELDVKAGGGHVMQIGEMLRQWLTKLEWYSTLFPRIPVPIQKSIEMKLREYNSTHPITCAVAEPEVTEGHDSKRTSADEYGFGEAERLTKFRGSPHHGGSVDRKRDSRPSPPFDIAKVMERDQEHSHGKERRRSHSRDHDRIRHHSPEHIREWKRSRSHDRGHRSSRDRHHHHHRHHHDSPSRDHKRSRSREHHSSKSHDKHKRQRSKERSHRSRSRERSHRSRSRERSHRSKSRDRGHRSGSRERNHRSREHSHRSGSLEKGHRESSFDRDLRLERERIKNGR</sequence>
<dbReference type="Proteomes" id="UP001208570">
    <property type="component" value="Unassembled WGS sequence"/>
</dbReference>
<feature type="region of interest" description="Disordered" evidence="7">
    <location>
        <begin position="133"/>
        <end position="331"/>
    </location>
</feature>
<comment type="caution">
    <text evidence="8">The sequence shown here is derived from an EMBL/GenBank/DDBJ whole genome shotgun (WGS) entry which is preliminary data.</text>
</comment>
<evidence type="ECO:0000256" key="7">
    <source>
        <dbReference type="SAM" id="MobiDB-lite"/>
    </source>
</evidence>
<keyword evidence="4" id="KW-0747">Spliceosome</keyword>
<dbReference type="GO" id="GO:0005681">
    <property type="term" value="C:spliceosomal complex"/>
    <property type="evidence" value="ECO:0007669"/>
    <property type="project" value="UniProtKB-KW"/>
</dbReference>
<name>A0AAD9JU54_9ANNE</name>
<feature type="compositionally biased region" description="Basic residues" evidence="7">
    <location>
        <begin position="203"/>
        <end position="239"/>
    </location>
</feature>
<feature type="compositionally biased region" description="Basic residues" evidence="7">
    <location>
        <begin position="246"/>
        <end position="303"/>
    </location>
</feature>
<evidence type="ECO:0000313" key="9">
    <source>
        <dbReference type="Proteomes" id="UP001208570"/>
    </source>
</evidence>
<evidence type="ECO:0000256" key="6">
    <source>
        <dbReference type="ARBA" id="ARBA00023242"/>
    </source>
</evidence>
<reference evidence="8" key="1">
    <citation type="journal article" date="2023" name="Mol. Biol. Evol.">
        <title>Third-Generation Sequencing Reveals the Adaptive Role of the Epigenome in Three Deep-Sea Polychaetes.</title>
        <authorList>
            <person name="Perez M."/>
            <person name="Aroh O."/>
            <person name="Sun Y."/>
            <person name="Lan Y."/>
            <person name="Juniper S.K."/>
            <person name="Young C.R."/>
            <person name="Angers B."/>
            <person name="Qian P.Y."/>
        </authorList>
    </citation>
    <scope>NUCLEOTIDE SEQUENCE</scope>
    <source>
        <strain evidence="8">P08H-3</strain>
    </source>
</reference>
<dbReference type="GO" id="GO:0006397">
    <property type="term" value="P:mRNA processing"/>
    <property type="evidence" value="ECO:0007669"/>
    <property type="project" value="UniProtKB-KW"/>
</dbReference>
<feature type="compositionally biased region" description="Basic and acidic residues" evidence="7">
    <location>
        <begin position="164"/>
        <end position="174"/>
    </location>
</feature>
<feature type="compositionally biased region" description="Basic and acidic residues" evidence="7">
    <location>
        <begin position="184"/>
        <end position="202"/>
    </location>
</feature>
<dbReference type="PANTHER" id="PTHR23142">
    <property type="entry name" value="PRE-MRNA-SPLICING FACTOR 38A-RELATED"/>
    <property type="match status" value="1"/>
</dbReference>
<evidence type="ECO:0000256" key="2">
    <source>
        <dbReference type="ARBA" id="ARBA00006164"/>
    </source>
</evidence>
<evidence type="ECO:0000256" key="1">
    <source>
        <dbReference type="ARBA" id="ARBA00004123"/>
    </source>
</evidence>
<keyword evidence="5" id="KW-0508">mRNA splicing</keyword>
<keyword evidence="9" id="KW-1185">Reference proteome</keyword>
<dbReference type="AlphaFoldDB" id="A0AAD9JU54"/>